<dbReference type="Pfam" id="PF12146">
    <property type="entry name" value="Hydrolase_4"/>
    <property type="match status" value="1"/>
</dbReference>
<proteinExistence type="predicted"/>
<evidence type="ECO:0000313" key="4">
    <source>
        <dbReference type="Proteomes" id="UP000321899"/>
    </source>
</evidence>
<dbReference type="PANTHER" id="PTHR12277">
    <property type="entry name" value="ALPHA/BETA HYDROLASE DOMAIN-CONTAINING PROTEIN"/>
    <property type="match status" value="1"/>
</dbReference>
<dbReference type="SUPFAM" id="SSF53474">
    <property type="entry name" value="alpha/beta-Hydrolases"/>
    <property type="match status" value="1"/>
</dbReference>
<feature type="domain" description="Serine aminopeptidase S33" evidence="2">
    <location>
        <begin position="55"/>
        <end position="177"/>
    </location>
</feature>
<sequence length="274" mass="30077">MENQAYKNEPNEEIMQETSQNQTAGQKQGEALRFTSGSFSLSGFLHLPDAKNPPIIIGSHGLLSDADSAKQVDLANKMLACGVGFFRFHHRGSGDSEGSLAETSLETRVEDMVAAWEMLSMRKDLGRPFGLFGSSMGGATCIGAWSAIRPAATFLVAPLIKGRVLTQQAPADMAAILEESGLKESFFTENLNFDLTERIPAMRNVFVVHGTEDKVVPVEEGHMVYELAAEPKRFIAFEGGDHRISHPGHQKILLKRAFDFFEEKLTLKARTCGM</sequence>
<dbReference type="OrthoDB" id="9813296at2"/>
<dbReference type="EMBL" id="VDMB01000032">
    <property type="protein sequence ID" value="TYT73381.1"/>
    <property type="molecule type" value="Genomic_DNA"/>
</dbReference>
<dbReference type="InterPro" id="IPR022742">
    <property type="entry name" value="Hydrolase_4"/>
</dbReference>
<evidence type="ECO:0000313" key="3">
    <source>
        <dbReference type="EMBL" id="TYT73381.1"/>
    </source>
</evidence>
<protein>
    <submittedName>
        <fullName evidence="3">Alpha/beta hydrolase</fullName>
    </submittedName>
</protein>
<feature type="region of interest" description="Disordered" evidence="1">
    <location>
        <begin position="1"/>
        <end position="29"/>
    </location>
</feature>
<dbReference type="Proteomes" id="UP000321899">
    <property type="component" value="Unassembled WGS sequence"/>
</dbReference>
<keyword evidence="4" id="KW-1185">Reference proteome</keyword>
<evidence type="ECO:0000256" key="1">
    <source>
        <dbReference type="SAM" id="MobiDB-lite"/>
    </source>
</evidence>
<accession>A0A5S5MCH2</accession>
<dbReference type="GO" id="GO:0016787">
    <property type="term" value="F:hydrolase activity"/>
    <property type="evidence" value="ECO:0007669"/>
    <property type="project" value="UniProtKB-KW"/>
</dbReference>
<organism evidence="3 4">
    <name type="scientific">Desulfobotulus mexicanus</name>
    <dbReference type="NCBI Taxonomy" id="2586642"/>
    <lineage>
        <taxon>Bacteria</taxon>
        <taxon>Pseudomonadati</taxon>
        <taxon>Thermodesulfobacteriota</taxon>
        <taxon>Desulfobacteria</taxon>
        <taxon>Desulfobacterales</taxon>
        <taxon>Desulfobacteraceae</taxon>
        <taxon>Desulfobotulus</taxon>
    </lineage>
</organism>
<feature type="compositionally biased region" description="Polar residues" evidence="1">
    <location>
        <begin position="16"/>
        <end position="26"/>
    </location>
</feature>
<evidence type="ECO:0000259" key="2">
    <source>
        <dbReference type="Pfam" id="PF12146"/>
    </source>
</evidence>
<dbReference type="InterPro" id="IPR029058">
    <property type="entry name" value="AB_hydrolase_fold"/>
</dbReference>
<comment type="caution">
    <text evidence="3">The sequence shown here is derived from an EMBL/GenBank/DDBJ whole genome shotgun (WGS) entry which is preliminary data.</text>
</comment>
<reference evidence="3 4" key="1">
    <citation type="submission" date="2019-06" db="EMBL/GenBank/DDBJ databases">
        <title>Desulfobotulus mexicanus sp. nov., a novel sulfate-reducing bacterium isolated from the sediment of an alkaline crater lake in Mexico.</title>
        <authorList>
            <person name="Hirschler-Rea A."/>
        </authorList>
    </citation>
    <scope>NUCLEOTIDE SEQUENCE [LARGE SCALE GENOMIC DNA]</scope>
    <source>
        <strain evidence="3 4">PAR22N</strain>
    </source>
</reference>
<keyword evidence="3" id="KW-0378">Hydrolase</keyword>
<gene>
    <name evidence="3" type="ORF">FIM25_15350</name>
</gene>
<dbReference type="Gene3D" id="3.40.50.1820">
    <property type="entry name" value="alpha/beta hydrolase"/>
    <property type="match status" value="1"/>
</dbReference>
<dbReference type="AlphaFoldDB" id="A0A5S5MCH2"/>
<name>A0A5S5MCH2_9BACT</name>